<dbReference type="EMBL" id="MU268863">
    <property type="protein sequence ID" value="KAH7903608.1"/>
    <property type="molecule type" value="Genomic_DNA"/>
</dbReference>
<reference evidence="1" key="1">
    <citation type="journal article" date="2021" name="New Phytol.">
        <title>Evolutionary innovations through gain and loss of genes in the ectomycorrhizal Boletales.</title>
        <authorList>
            <person name="Wu G."/>
            <person name="Miyauchi S."/>
            <person name="Morin E."/>
            <person name="Kuo A."/>
            <person name="Drula E."/>
            <person name="Varga T."/>
            <person name="Kohler A."/>
            <person name="Feng B."/>
            <person name="Cao Y."/>
            <person name="Lipzen A."/>
            <person name="Daum C."/>
            <person name="Hundley H."/>
            <person name="Pangilinan J."/>
            <person name="Johnson J."/>
            <person name="Barry K."/>
            <person name="LaButti K."/>
            <person name="Ng V."/>
            <person name="Ahrendt S."/>
            <person name="Min B."/>
            <person name="Choi I.G."/>
            <person name="Park H."/>
            <person name="Plett J.M."/>
            <person name="Magnuson J."/>
            <person name="Spatafora J.W."/>
            <person name="Nagy L.G."/>
            <person name="Henrissat B."/>
            <person name="Grigoriev I.V."/>
            <person name="Yang Z.L."/>
            <person name="Xu J."/>
            <person name="Martin F.M."/>
        </authorList>
    </citation>
    <scope>NUCLEOTIDE SEQUENCE</scope>
    <source>
        <strain evidence="1">ATCC 28755</strain>
    </source>
</reference>
<evidence type="ECO:0000313" key="2">
    <source>
        <dbReference type="Proteomes" id="UP000790377"/>
    </source>
</evidence>
<dbReference type="Proteomes" id="UP000790377">
    <property type="component" value="Unassembled WGS sequence"/>
</dbReference>
<keyword evidence="2" id="KW-1185">Reference proteome</keyword>
<evidence type="ECO:0000313" key="1">
    <source>
        <dbReference type="EMBL" id="KAH7903608.1"/>
    </source>
</evidence>
<protein>
    <submittedName>
        <fullName evidence="1">Kinase-like domain-containing protein</fullName>
    </submittedName>
</protein>
<name>A0ACB7ZS18_9AGAM</name>
<proteinExistence type="predicted"/>
<comment type="caution">
    <text evidence="1">The sequence shown here is derived from an EMBL/GenBank/DDBJ whole genome shotgun (WGS) entry which is preliminary data.</text>
</comment>
<sequence>MDPLQVGRLRGIHERGLIHGDVKPHNFCVPYRRSTLYAIDFEMTTAYPTKGGSFYGTAYWASVHALRKEPLSRRDDMHSLAYTLVGLIKETLPWENVVNDLDELTRVKASTTALELCDGLPQPCLEFVSHCLDLEFLQSPDYDFLSDCMQRLVS</sequence>
<organism evidence="1 2">
    <name type="scientific">Hygrophoropsis aurantiaca</name>
    <dbReference type="NCBI Taxonomy" id="72124"/>
    <lineage>
        <taxon>Eukaryota</taxon>
        <taxon>Fungi</taxon>
        <taxon>Dikarya</taxon>
        <taxon>Basidiomycota</taxon>
        <taxon>Agaricomycotina</taxon>
        <taxon>Agaricomycetes</taxon>
        <taxon>Agaricomycetidae</taxon>
        <taxon>Boletales</taxon>
        <taxon>Coniophorineae</taxon>
        <taxon>Hygrophoropsidaceae</taxon>
        <taxon>Hygrophoropsis</taxon>
    </lineage>
</organism>
<accession>A0ACB7ZS18</accession>
<gene>
    <name evidence="1" type="ORF">BJ138DRAFT_1020359</name>
</gene>